<dbReference type="InterPro" id="IPR008257">
    <property type="entry name" value="Pept_M19"/>
</dbReference>
<dbReference type="InterPro" id="IPR032466">
    <property type="entry name" value="Metal_Hydrolase"/>
</dbReference>
<dbReference type="OrthoDB" id="445695at2759"/>
<keyword evidence="1" id="KW-0645">Protease</keyword>
<evidence type="ECO:0000313" key="4">
    <source>
        <dbReference type="EMBL" id="KZO93036.1"/>
    </source>
</evidence>
<feature type="region of interest" description="Disordered" evidence="2">
    <location>
        <begin position="1"/>
        <end position="25"/>
    </location>
</feature>
<dbReference type="PANTHER" id="PTHR10443">
    <property type="entry name" value="MICROSOMAL DIPEPTIDASE"/>
    <property type="match status" value="1"/>
</dbReference>
<dbReference type="GO" id="GO:0006508">
    <property type="term" value="P:proteolysis"/>
    <property type="evidence" value="ECO:0007669"/>
    <property type="project" value="UniProtKB-KW"/>
</dbReference>
<dbReference type="GO" id="GO:0070573">
    <property type="term" value="F:metallodipeptidase activity"/>
    <property type="evidence" value="ECO:0007669"/>
    <property type="project" value="InterPro"/>
</dbReference>
<dbReference type="AlphaFoldDB" id="A0A167IWP0"/>
<dbReference type="Pfam" id="PF01244">
    <property type="entry name" value="Peptidase_M19"/>
    <property type="match status" value="1"/>
</dbReference>
<sequence>MTEPAPENGETAPLLAPPTSTPEAAATPRKRWVRWAVPLGISAVFVLGVILVLVLPRQFTPLLARVGVVDTHIDLPWLLRNYYKNDIHAFNMREAMPGHVDIPRLKKGHVAGVFWSVYVPCAADLGKDDGEDFLTPTYRVRDTLEQIDITKLMISEYPDVFGYATTAKEMRTQIAEGKVASLIGVEGGHQLENSLGVLRMYYELGARYMTLTHSCNNAFADSAGIGATPTPLHGGLSPFGVELIQEMNRLGMMVDISHVSDATAIQAFNVSRAPLLFSHSSSRAVHNVRRNVPDSILELIGEGPGKKDAVVMVNFAPDFVADKGKADVKAVADHVVHIAHIAGPRHVGIGSDYDGIPGVPTGLEDVSQYPALFDELRARGWDDTKLAGLAQYNLLRVFEGIERTAWEMKREGVKPLTAVYDKREDL</sequence>
<reference evidence="4 5" key="1">
    <citation type="journal article" date="2016" name="Mol. Biol. Evol.">
        <title>Comparative Genomics of Early-Diverging Mushroom-Forming Fungi Provides Insights into the Origins of Lignocellulose Decay Capabilities.</title>
        <authorList>
            <person name="Nagy L.G."/>
            <person name="Riley R."/>
            <person name="Tritt A."/>
            <person name="Adam C."/>
            <person name="Daum C."/>
            <person name="Floudas D."/>
            <person name="Sun H."/>
            <person name="Yadav J.S."/>
            <person name="Pangilinan J."/>
            <person name="Larsson K.H."/>
            <person name="Matsuura K."/>
            <person name="Barry K."/>
            <person name="Labutti K."/>
            <person name="Kuo R."/>
            <person name="Ohm R.A."/>
            <person name="Bhattacharya S.S."/>
            <person name="Shirouzu T."/>
            <person name="Yoshinaga Y."/>
            <person name="Martin F.M."/>
            <person name="Grigoriev I.V."/>
            <person name="Hibbett D.S."/>
        </authorList>
    </citation>
    <scope>NUCLEOTIDE SEQUENCE [LARGE SCALE GENOMIC DNA]</scope>
    <source>
        <strain evidence="4 5">TUFC12733</strain>
    </source>
</reference>
<evidence type="ECO:0000313" key="5">
    <source>
        <dbReference type="Proteomes" id="UP000076738"/>
    </source>
</evidence>
<keyword evidence="3" id="KW-0472">Membrane</keyword>
<dbReference type="Proteomes" id="UP000076738">
    <property type="component" value="Unassembled WGS sequence"/>
</dbReference>
<dbReference type="SUPFAM" id="SSF51556">
    <property type="entry name" value="Metallo-dependent hydrolases"/>
    <property type="match status" value="1"/>
</dbReference>
<feature type="transmembrane region" description="Helical" evidence="3">
    <location>
        <begin position="35"/>
        <end position="55"/>
    </location>
</feature>
<keyword evidence="3" id="KW-0812">Transmembrane</keyword>
<keyword evidence="5" id="KW-1185">Reference proteome</keyword>
<organism evidence="4 5">
    <name type="scientific">Calocera viscosa (strain TUFC12733)</name>
    <dbReference type="NCBI Taxonomy" id="1330018"/>
    <lineage>
        <taxon>Eukaryota</taxon>
        <taxon>Fungi</taxon>
        <taxon>Dikarya</taxon>
        <taxon>Basidiomycota</taxon>
        <taxon>Agaricomycotina</taxon>
        <taxon>Dacrymycetes</taxon>
        <taxon>Dacrymycetales</taxon>
        <taxon>Dacrymycetaceae</taxon>
        <taxon>Calocera</taxon>
    </lineage>
</organism>
<evidence type="ECO:0000256" key="2">
    <source>
        <dbReference type="SAM" id="MobiDB-lite"/>
    </source>
</evidence>
<keyword evidence="3" id="KW-1133">Transmembrane helix</keyword>
<dbReference type="EC" id="3.4.13.19" evidence="1"/>
<dbReference type="EMBL" id="KV417304">
    <property type="protein sequence ID" value="KZO93036.1"/>
    <property type="molecule type" value="Genomic_DNA"/>
</dbReference>
<gene>
    <name evidence="4" type="ORF">CALVIDRAFT_540284</name>
</gene>
<keyword evidence="1" id="KW-0482">Metalloprotease</keyword>
<dbReference type="GO" id="GO:0046872">
    <property type="term" value="F:metal ion binding"/>
    <property type="evidence" value="ECO:0007669"/>
    <property type="project" value="UniProtKB-UniRule"/>
</dbReference>
<accession>A0A167IWP0</accession>
<evidence type="ECO:0000256" key="3">
    <source>
        <dbReference type="SAM" id="Phobius"/>
    </source>
</evidence>
<keyword evidence="1" id="KW-0862">Zinc</keyword>
<protein>
    <recommendedName>
        <fullName evidence="1">Dipeptidase</fullName>
        <ecNumber evidence="1">3.4.13.19</ecNumber>
    </recommendedName>
</protein>
<dbReference type="STRING" id="1330018.A0A167IWP0"/>
<proteinExistence type="inferred from homology"/>
<dbReference type="Gene3D" id="3.20.20.140">
    <property type="entry name" value="Metal-dependent hydrolases"/>
    <property type="match status" value="1"/>
</dbReference>
<dbReference type="PROSITE" id="PS51365">
    <property type="entry name" value="RENAL_DIPEPTIDASE_2"/>
    <property type="match status" value="1"/>
</dbReference>
<evidence type="ECO:0000256" key="1">
    <source>
        <dbReference type="RuleBase" id="RU341113"/>
    </source>
</evidence>
<comment type="catalytic activity">
    <reaction evidence="1">
        <text>an L-aminoacyl-L-amino acid + H2O = 2 an L-alpha-amino acid</text>
        <dbReference type="Rhea" id="RHEA:48940"/>
        <dbReference type="ChEBI" id="CHEBI:15377"/>
        <dbReference type="ChEBI" id="CHEBI:59869"/>
        <dbReference type="ChEBI" id="CHEBI:77460"/>
        <dbReference type="EC" id="3.4.13.19"/>
    </reaction>
</comment>
<comment type="similarity">
    <text evidence="1">Belongs to the metallo-dependent hydrolases superfamily. Peptidase M19 family.</text>
</comment>
<keyword evidence="1" id="KW-0479">Metal-binding</keyword>
<keyword evidence="1" id="KW-0378">Hydrolase</keyword>
<dbReference type="PANTHER" id="PTHR10443:SF12">
    <property type="entry name" value="DIPEPTIDASE"/>
    <property type="match status" value="1"/>
</dbReference>
<name>A0A167IWP0_CALVF</name>
<comment type="cofactor">
    <cofactor evidence="1">
        <name>Zn(2+)</name>
        <dbReference type="ChEBI" id="CHEBI:29105"/>
    </cofactor>
</comment>
<dbReference type="CDD" id="cd01301">
    <property type="entry name" value="rDP_like"/>
    <property type="match status" value="1"/>
</dbReference>
<keyword evidence="1" id="KW-0224">Dipeptidase</keyword>